<keyword evidence="3 5" id="KW-0732">Signal</keyword>
<proteinExistence type="predicted"/>
<name>A0ABT6Y8T4_9BACT</name>
<dbReference type="Gene3D" id="4.10.1080.10">
    <property type="entry name" value="TSP type-3 repeat"/>
    <property type="match status" value="1"/>
</dbReference>
<dbReference type="Proteomes" id="UP001236507">
    <property type="component" value="Unassembled WGS sequence"/>
</dbReference>
<evidence type="ECO:0000313" key="6">
    <source>
        <dbReference type="EMBL" id="MDI9859994.1"/>
    </source>
</evidence>
<comment type="caution">
    <text evidence="6">The sequence shown here is derived from an EMBL/GenBank/DDBJ whole genome shotgun (WGS) entry which is preliminary data.</text>
</comment>
<evidence type="ECO:0000256" key="2">
    <source>
        <dbReference type="ARBA" id="ARBA00022525"/>
    </source>
</evidence>
<evidence type="ECO:0000256" key="5">
    <source>
        <dbReference type="SAM" id="SignalP"/>
    </source>
</evidence>
<sequence length="2848" mass="293019">MIKNFVRCLVLFLCLFLLWGSPSIAIGSDKPSKANLIPVDPGNTSCNTKTPWTNASYTNLSASKSNGLCIVTNSGSPANLVDADLTNTVGFTLTGLGCFMEYSVVDGDAADTYPAGYYAGFKISSSSLLSGSVGAKVTITTYNNGSQAETKDVVSSLLGIESSLVDASGNTTVGFITTQPFDEVTITYTTLAGVLFAGQVYYPVIEKFCAGSALVCNTQTNISNPSYPVTIDATQTGITGVACLGCSVSNPDNVISSSTSDYATITMAVSAGSVGSLAVKDVLTTYPIGTFAGFNISNPNLINANLLSGITLKTYKAGVLQETSSASSLLSVNSSLLTGTGEQLVGFITTKSFDEVKIEVANLLGILSTTRVYNVVLESFCAGPALSCTDTYLVSPSFPAVLNGSLTGIGGVACVGCSINNSQNVVDASTSNYADIVLTAGLLSSGSISVKDAVTTYPIGTFAGFDIENTTILGASLLSNATVSTYLNGVLQESNAGGLISLSILSSTRQVVGFKTTKTFNEVRFTIANLVGVDVGTTRVYGAVLRLANAAGFVAPSLLSSSVSNVCPATTGNLSSAIGSAPSGAVIQWFTNNAHTGTAYSTPSTAAAGTYYAFYYDSVLGCYSPASTGVVVTVNACDTDGDGDLDTTDPAPNNPCVWSNNQVLANTTTTWRTADCDGDGISNYAEKLAGTDPLNACDPALVVPTVSASSINNICPATTANLSTAISGTAPSGSSLVWFTNNAHTGTAYSTPTAATNGTYYAFYYNATTGCYSAASAEVDVFITSCTGLDPSGVSCNTKVPLTNGLFTNLAATKTNSLLGCVNLTTASTNNLVDSDLNNYAGFNVTGLGCNVTYSVKDNDATDTYPAGYYAGFKIASTSLLSGSIGSTVRIETYNNGVFVEGKDVVTSLLGIESSLLDGSGLATVGFITTQGFDEVRIIYTTLVGVGFTGQVYYPVIEKFCAGSALVCNTQTSVSNPSYPVVIDDSQTGITGVACVGCSISNTENVISSSTSDYATITMSASLGSNASISVKDVLTTYPIGTFAGFNISNPSLVNANLLSGITIRTYKAGVLQESSGVGTLLSVNSSLLTGAGEQLVGFISTKEFDEVKLEITNVLGILSTTRVYNVVLESFCAGPALSCTDTYLVSPSFPAVLNGSLTGIGGVACVGCSINNSQNVIDASTSNYADIVLTAGLLSSGSISVKDAVTTYPIGTFAGFDIENTTILGASLLSNATVSTYLNGVLQESNAGGLISLSILSSTRQVVGFKTTKTFNEVRFTIANLVGVDVGTTRVYGAVLRLANAAGFVAPSLLSSSVSNVCPATTGNLSSAIGSAPSGAVIQWFTNNAHTGTAYSTPSTAAAGTYYAFYYDSVLGCYSPASTGVVVTVNACDTDGDGDFDTTDPAPNNPCVWSNNQVLANTTTTWRTADCDGDGISNYAEKLSGTDPLNACDPALVVPTVSASSINNICPATTANLSTAISGTAPSGSSLVWFTNNTHTGTAYSTPTAATDGTYYAFYYNASTGCYSAASAEVDVFITSCTGLDPSGVSCNTKVPLTNGLFTNLSATKTNSSLGCVNLTTASTNNLVDSDLNNYAGFNVTGLGCNVTYSVKDNDATDTYPAGYYAGFKIASTSLLSGSIGSTVRIETYNNGVLVEGKDVVTSLLGIESSLLDGSGLATVGFITTQGFDEVRIIYTTLVGVGFTGQVYYPVIEKFCAGSALVCNTQTNVSNPSYPVIVDDSQTGITGVACVGCSINNAENVISSSTSDYATITMTASVGSIASLAVKDVLTTYPIGTFAGFNISNPSLIDANLLSGITIRTYKAGVLQESSGVGTLLSVNSSLLTGTGEQLVGFISTKEFDEVKLEITNVLGILSTTRVYNVVLESFCAGPALSCTDTYLVSPSFPAVLNGSLTGIGGVACVGCSINNSQNVVDASTSNYADIVLTAGLLSSGSISVKDAVTTYPIGTFAGFDIENTSILGASLLSNATVSTYLNGVLQESNAGGLISLSILSSTRQVVGFAATKPFNEVRFTIANLVGVDVGTTRVYGAVLRLANAAGFVAPSLLSSSVSNVCPATTGNLSSAIGSAPSGAVIQWFTNNAHTGTAYSTPSTAAAGTYYAFYYDSVLGCYSPASTGVVVTVNACDTDGDGDLDLTDPAPNNPCVWSNNQVLVNTTTTWRTADCDGDGVSNYKEATGTDNDPLTIADNTDPLDGCSYNDVDQVLANTSIGWKALDCDKDGNLNGTDNHPKVPFVADDVLNVSFGITGTVNVLANDDFIGGLTTSLSRNGGTATGTVIFNALTGIMSYTPNASEPGTNVTVVYQVCNTATIPNVCATATVNISVPAAGDTDGDGDPNNTDPEPLNGCVWSNNQVLANTTTAWKNSDCDGDGVTNYKELTGTDDNLATTADNTDPLDGCSYNTVDQVLLATSPLWKLADCDKDGNLNGTDPNPKLAVANDDNFSANFGSSTIFNVLTNDDFLPSLATTITQTGGNAGGTIAIVGSTGVLTYTPLLSERGTSVTIIYQVCNTAIIPNVCASATVTIAVPADTDLDGIPDSLDLDDDNDGILDTVEDAQMNADIDGDGIPNRLDLDSDNDGVNDVDEALGIDLNRDGMADGIVSVGGIPATAVAGLVLSALDIDLDLLPNPYDLDSNNDGMFDLAENGFNPNLDLDNNGVVDCSSNCDPDGDGILTPVDGLPNTWKDAGFPDLTPTTEIDNLEFTNISNSRDFVVNVFEINNILNMPGRTISFRVAKISGFDITYSTNSGLSNVLGGTANSNSDWDFVENDNSIIVTAKAGSVTLQNTKKVVGFTITRKATTPSLTSQNITVTIIYGSAGEERVNNNIVETKVTAN</sequence>
<dbReference type="Pfam" id="PF18884">
    <property type="entry name" value="TSP3_bac"/>
    <property type="match status" value="2"/>
</dbReference>
<dbReference type="InterPro" id="IPR028974">
    <property type="entry name" value="TSP_type-3_rpt"/>
</dbReference>
<feature type="chain" id="PRO_5046863059" evidence="5">
    <location>
        <begin position="26"/>
        <end position="2848"/>
    </location>
</feature>
<dbReference type="SUPFAM" id="SSF103647">
    <property type="entry name" value="TSP type-3 repeat"/>
    <property type="match status" value="1"/>
</dbReference>
<comment type="subcellular location">
    <subcellularLocation>
        <location evidence="1">Secreted</location>
    </subcellularLocation>
</comment>
<dbReference type="Pfam" id="PF17963">
    <property type="entry name" value="Big_9"/>
    <property type="match status" value="1"/>
</dbReference>
<evidence type="ECO:0000256" key="1">
    <source>
        <dbReference type="ARBA" id="ARBA00004613"/>
    </source>
</evidence>
<keyword evidence="7" id="KW-1185">Reference proteome</keyword>
<protein>
    <submittedName>
        <fullName evidence="6">Uncharacterized protein</fullName>
    </submittedName>
</protein>
<accession>A0ABT6Y8T4</accession>
<dbReference type="InterPro" id="IPR059100">
    <property type="entry name" value="TSP3_bac"/>
</dbReference>
<evidence type="ECO:0000313" key="7">
    <source>
        <dbReference type="Proteomes" id="UP001236507"/>
    </source>
</evidence>
<evidence type="ECO:0000256" key="4">
    <source>
        <dbReference type="ARBA" id="ARBA00022837"/>
    </source>
</evidence>
<dbReference type="RefSeq" id="WP_283344825.1">
    <property type="nucleotide sequence ID" value="NZ_JASHIF010000009.1"/>
</dbReference>
<dbReference type="EMBL" id="JASHIF010000009">
    <property type="protein sequence ID" value="MDI9859994.1"/>
    <property type="molecule type" value="Genomic_DNA"/>
</dbReference>
<evidence type="ECO:0000256" key="3">
    <source>
        <dbReference type="ARBA" id="ARBA00022729"/>
    </source>
</evidence>
<reference evidence="6 7" key="1">
    <citation type="submission" date="2023-05" db="EMBL/GenBank/DDBJ databases">
        <title>Novel species of genus Flectobacillus isolated from stream in China.</title>
        <authorList>
            <person name="Lu H."/>
        </authorList>
    </citation>
    <scope>NUCLEOTIDE SEQUENCE [LARGE SCALE GENOMIC DNA]</scope>
    <source>
        <strain evidence="6 7">KCTC 42575</strain>
    </source>
</reference>
<organism evidence="6 7">
    <name type="scientific">Flectobacillus roseus</name>
    <dbReference type="NCBI Taxonomy" id="502259"/>
    <lineage>
        <taxon>Bacteria</taxon>
        <taxon>Pseudomonadati</taxon>
        <taxon>Bacteroidota</taxon>
        <taxon>Cytophagia</taxon>
        <taxon>Cytophagales</taxon>
        <taxon>Flectobacillaceae</taxon>
        <taxon>Flectobacillus</taxon>
    </lineage>
</organism>
<gene>
    <name evidence="6" type="ORF">QM524_12305</name>
</gene>
<keyword evidence="2" id="KW-0964">Secreted</keyword>
<feature type="signal peptide" evidence="5">
    <location>
        <begin position="1"/>
        <end position="25"/>
    </location>
</feature>
<keyword evidence="4" id="KW-0106">Calcium</keyword>